<evidence type="ECO:0000256" key="2">
    <source>
        <dbReference type="SAM" id="MobiDB-lite"/>
    </source>
</evidence>
<dbReference type="PANTHER" id="PTHR46288:SF86">
    <property type="entry name" value="PHORBOL-ESTER_DAG-TYPE DOMAIN-CONTAINING PROTEIN"/>
    <property type="match status" value="1"/>
</dbReference>
<comment type="caution">
    <text evidence="4">The sequence shown here is derived from an EMBL/GenBank/DDBJ whole genome shotgun (WGS) entry which is preliminary data.</text>
</comment>
<name>A0ABQ8ID09_9ROSI</name>
<dbReference type="PANTHER" id="PTHR46288">
    <property type="entry name" value="PHORBOL-ESTER/DAG-TYPE DOMAIN-CONTAINING PROTEIN"/>
    <property type="match status" value="1"/>
</dbReference>
<evidence type="ECO:0000313" key="5">
    <source>
        <dbReference type="Proteomes" id="UP000827721"/>
    </source>
</evidence>
<evidence type="ECO:0000313" key="4">
    <source>
        <dbReference type="EMBL" id="KAH7574549.1"/>
    </source>
</evidence>
<feature type="domain" description="DC1" evidence="3">
    <location>
        <begin position="301"/>
        <end position="351"/>
    </location>
</feature>
<feature type="region of interest" description="Disordered" evidence="2">
    <location>
        <begin position="364"/>
        <end position="425"/>
    </location>
</feature>
<sequence length="459" mass="53374">MNIKQLLTEKYKATFDEFCEGKYDPEYCLICYKLICEPAYIIHGDEPGQMHNSCGELPTEIQHPLHPRHPLKIQSLERRFGDVICDGCRHMSLSLNYECKKCKFRLDFKCVFEYEGQALVEKVEAFTNYHRHKLQLLHASISLLALEHINKYIFCCSCLEPFRDSFYACVRCGLFIHQSCLDTIPEQVESSFHAQHPLFPRITTSGYGRCRGCGKRVKGIELRCQRCEYSFHVSCGKHTTPSIRLVVHKHNLFYVCHSPARRTGRCAECEERCEGARYRCVQCDENFHVECILPQELTHECHDHPLTLTNSVVPKCNPNEFRCDICEMEGDLKHHVYHCEECYYIAHIECVLSEEDPPLEMVLKSTDDSEQKINEVQEDGSGYESEMYDLEESSDDSEESSDDSEDSCDDSEESGDEEQKNDKLNKKIAKVKKQIEGLTFELQLLEFRKRQRELSQSYK</sequence>
<dbReference type="SUPFAM" id="SSF57889">
    <property type="entry name" value="Cysteine-rich domain"/>
    <property type="match status" value="3"/>
</dbReference>
<feature type="domain" description="DC1" evidence="3">
    <location>
        <begin position="192"/>
        <end position="235"/>
    </location>
</feature>
<dbReference type="Proteomes" id="UP000827721">
    <property type="component" value="Unassembled WGS sequence"/>
</dbReference>
<protein>
    <recommendedName>
        <fullName evidence="3">DC1 domain-containing protein</fullName>
    </recommendedName>
</protein>
<dbReference type="EMBL" id="JAFEMO010000003">
    <property type="protein sequence ID" value="KAH7574549.1"/>
    <property type="molecule type" value="Genomic_DNA"/>
</dbReference>
<dbReference type="Pfam" id="PF03107">
    <property type="entry name" value="C1_2"/>
    <property type="match status" value="3"/>
</dbReference>
<keyword evidence="5" id="KW-1185">Reference proteome</keyword>
<evidence type="ECO:0000259" key="3">
    <source>
        <dbReference type="Pfam" id="PF03107"/>
    </source>
</evidence>
<feature type="compositionally biased region" description="Acidic residues" evidence="2">
    <location>
        <begin position="386"/>
        <end position="416"/>
    </location>
</feature>
<feature type="domain" description="DC1" evidence="3">
    <location>
        <begin position="64"/>
        <end position="111"/>
    </location>
</feature>
<gene>
    <name evidence="4" type="ORF">JRO89_XS03G0310600</name>
</gene>
<dbReference type="InterPro" id="IPR004146">
    <property type="entry name" value="DC1"/>
</dbReference>
<feature type="compositionally biased region" description="Basic and acidic residues" evidence="2">
    <location>
        <begin position="365"/>
        <end position="375"/>
    </location>
</feature>
<accession>A0ABQ8ID09</accession>
<proteinExistence type="predicted"/>
<evidence type="ECO:0000256" key="1">
    <source>
        <dbReference type="ARBA" id="ARBA00022737"/>
    </source>
</evidence>
<dbReference type="InterPro" id="IPR046349">
    <property type="entry name" value="C1-like_sf"/>
</dbReference>
<reference evidence="4 5" key="1">
    <citation type="submission" date="2021-02" db="EMBL/GenBank/DDBJ databases">
        <title>Plant Genome Project.</title>
        <authorList>
            <person name="Zhang R.-G."/>
        </authorList>
    </citation>
    <scope>NUCLEOTIDE SEQUENCE [LARGE SCALE GENOMIC DNA]</scope>
    <source>
        <tissue evidence="4">Leaves</tissue>
    </source>
</reference>
<keyword evidence="1" id="KW-0677">Repeat</keyword>
<organism evidence="4 5">
    <name type="scientific">Xanthoceras sorbifolium</name>
    <dbReference type="NCBI Taxonomy" id="99658"/>
    <lineage>
        <taxon>Eukaryota</taxon>
        <taxon>Viridiplantae</taxon>
        <taxon>Streptophyta</taxon>
        <taxon>Embryophyta</taxon>
        <taxon>Tracheophyta</taxon>
        <taxon>Spermatophyta</taxon>
        <taxon>Magnoliopsida</taxon>
        <taxon>eudicotyledons</taxon>
        <taxon>Gunneridae</taxon>
        <taxon>Pentapetalae</taxon>
        <taxon>rosids</taxon>
        <taxon>malvids</taxon>
        <taxon>Sapindales</taxon>
        <taxon>Sapindaceae</taxon>
        <taxon>Xanthoceroideae</taxon>
        <taxon>Xanthoceras</taxon>
    </lineage>
</organism>